<protein>
    <submittedName>
        <fullName evidence="1">Uncharacterized protein</fullName>
    </submittedName>
</protein>
<keyword evidence="2" id="KW-1185">Reference proteome</keyword>
<accession>A0AAD4MQH9</accession>
<reference evidence="1" key="1">
    <citation type="submission" date="2022-01" db="EMBL/GenBank/DDBJ databases">
        <title>Genome Sequence Resource for Two Populations of Ditylenchus destructor, the Migratory Endoparasitic Phytonematode.</title>
        <authorList>
            <person name="Zhang H."/>
            <person name="Lin R."/>
            <person name="Xie B."/>
        </authorList>
    </citation>
    <scope>NUCLEOTIDE SEQUENCE</scope>
    <source>
        <strain evidence="1">BazhouSP</strain>
    </source>
</reference>
<evidence type="ECO:0000313" key="1">
    <source>
        <dbReference type="EMBL" id="KAI1697933.1"/>
    </source>
</evidence>
<dbReference type="EMBL" id="JAKKPZ010000243">
    <property type="protein sequence ID" value="KAI1697933.1"/>
    <property type="molecule type" value="Genomic_DNA"/>
</dbReference>
<sequence>MVSIATQTTSVISGRLELSTKYFVHWSLCLNNVFASNVYIIGGYPFHIEIHSNPSLGYAGYGNEYFLPVNRKFAILLVSDYSFPEPTQSLECNFDITLKAKNPMYNDIKLDYSNAFSAYNRAGGCVLSSEYVANPNNGLLSHHDTLSIAIDVQFAPS</sequence>
<comment type="caution">
    <text evidence="1">The sequence shown here is derived from an EMBL/GenBank/DDBJ whole genome shotgun (WGS) entry which is preliminary data.</text>
</comment>
<gene>
    <name evidence="1" type="ORF">DdX_18208</name>
</gene>
<dbReference type="AlphaFoldDB" id="A0AAD4MQH9"/>
<name>A0AAD4MQH9_9BILA</name>
<evidence type="ECO:0000313" key="2">
    <source>
        <dbReference type="Proteomes" id="UP001201812"/>
    </source>
</evidence>
<proteinExistence type="predicted"/>
<organism evidence="1 2">
    <name type="scientific">Ditylenchus destructor</name>
    <dbReference type="NCBI Taxonomy" id="166010"/>
    <lineage>
        <taxon>Eukaryota</taxon>
        <taxon>Metazoa</taxon>
        <taxon>Ecdysozoa</taxon>
        <taxon>Nematoda</taxon>
        <taxon>Chromadorea</taxon>
        <taxon>Rhabditida</taxon>
        <taxon>Tylenchina</taxon>
        <taxon>Tylenchomorpha</taxon>
        <taxon>Sphaerularioidea</taxon>
        <taxon>Anguinidae</taxon>
        <taxon>Anguininae</taxon>
        <taxon>Ditylenchus</taxon>
    </lineage>
</organism>
<dbReference type="Proteomes" id="UP001201812">
    <property type="component" value="Unassembled WGS sequence"/>
</dbReference>